<keyword evidence="1" id="KW-0472">Membrane</keyword>
<comment type="caution">
    <text evidence="2">The sequence shown here is derived from an EMBL/GenBank/DDBJ whole genome shotgun (WGS) entry which is preliminary data.</text>
</comment>
<protein>
    <submittedName>
        <fullName evidence="2">Uncharacterized protein</fullName>
    </submittedName>
</protein>
<evidence type="ECO:0000313" key="2">
    <source>
        <dbReference type="EMBL" id="MBP2240692.1"/>
    </source>
</evidence>
<feature type="transmembrane region" description="Helical" evidence="1">
    <location>
        <begin position="75"/>
        <end position="95"/>
    </location>
</feature>
<dbReference type="Pfam" id="PF24124">
    <property type="entry name" value="YphA"/>
    <property type="match status" value="1"/>
</dbReference>
<dbReference type="Proteomes" id="UP001519293">
    <property type="component" value="Unassembled WGS sequence"/>
</dbReference>
<organism evidence="2 3">
    <name type="scientific">Cytobacillus eiseniae</name>
    <dbReference type="NCBI Taxonomy" id="762947"/>
    <lineage>
        <taxon>Bacteria</taxon>
        <taxon>Bacillati</taxon>
        <taxon>Bacillota</taxon>
        <taxon>Bacilli</taxon>
        <taxon>Bacillales</taxon>
        <taxon>Bacillaceae</taxon>
        <taxon>Cytobacillus</taxon>
    </lineage>
</organism>
<feature type="transmembrane region" description="Helical" evidence="1">
    <location>
        <begin position="6"/>
        <end position="21"/>
    </location>
</feature>
<proteinExistence type="predicted"/>
<sequence>MEGIIFYWVSWMVWIMATFFMKKDQLRLKLSWILLVIIIASPHIVPIFQFEISMAGIFLCSIFFYLATKMERLKMVYGCICAFIIMLAYVCFHLFELFDPVWLIFPRNWMLSVMVVFLALILQENKRNRMYIIILGSFQGEILYALILSKYSFPYLIASLTFLDTMTIALGLVALWNGIELLASFYEKYFNQLEREKQKLS</sequence>
<dbReference type="PIRSF" id="PIRSF036710">
    <property type="entry name" value="YphA_Bacsu"/>
    <property type="match status" value="1"/>
</dbReference>
<keyword evidence="3" id="KW-1185">Reference proteome</keyword>
<feature type="transmembrane region" description="Helical" evidence="1">
    <location>
        <begin position="129"/>
        <end position="147"/>
    </location>
</feature>
<keyword evidence="1" id="KW-1133">Transmembrane helix</keyword>
<feature type="transmembrane region" description="Helical" evidence="1">
    <location>
        <begin position="153"/>
        <end position="176"/>
    </location>
</feature>
<keyword evidence="1" id="KW-0812">Transmembrane</keyword>
<name>A0ABS4RFX8_9BACI</name>
<evidence type="ECO:0000313" key="3">
    <source>
        <dbReference type="Proteomes" id="UP001519293"/>
    </source>
</evidence>
<dbReference type="RefSeq" id="WP_066395518.1">
    <property type="nucleotide sequence ID" value="NZ_JAGIKZ010000005.1"/>
</dbReference>
<accession>A0ABS4RFX8</accession>
<feature type="transmembrane region" description="Helical" evidence="1">
    <location>
        <begin position="52"/>
        <end position="68"/>
    </location>
</feature>
<dbReference type="InterPro" id="IPR014617">
    <property type="entry name" value="YphA_Bacsu"/>
</dbReference>
<feature type="transmembrane region" description="Helical" evidence="1">
    <location>
        <begin position="101"/>
        <end position="122"/>
    </location>
</feature>
<feature type="transmembrane region" description="Helical" evidence="1">
    <location>
        <begin position="28"/>
        <end position="46"/>
    </location>
</feature>
<gene>
    <name evidence="2" type="ORF">J2Z40_001251</name>
</gene>
<reference evidence="2 3" key="1">
    <citation type="submission" date="2021-03" db="EMBL/GenBank/DDBJ databases">
        <title>Genomic Encyclopedia of Type Strains, Phase IV (KMG-IV): sequencing the most valuable type-strain genomes for metagenomic binning, comparative biology and taxonomic classification.</title>
        <authorList>
            <person name="Goeker M."/>
        </authorList>
    </citation>
    <scope>NUCLEOTIDE SEQUENCE [LARGE SCALE GENOMIC DNA]</scope>
    <source>
        <strain evidence="2 3">DSM 26675</strain>
    </source>
</reference>
<evidence type="ECO:0000256" key="1">
    <source>
        <dbReference type="SAM" id="Phobius"/>
    </source>
</evidence>
<dbReference type="EMBL" id="JAGIKZ010000005">
    <property type="protein sequence ID" value="MBP2240692.1"/>
    <property type="molecule type" value="Genomic_DNA"/>
</dbReference>